<feature type="compositionally biased region" description="Polar residues" evidence="11">
    <location>
        <begin position="438"/>
        <end position="468"/>
    </location>
</feature>
<keyword evidence="9" id="KW-0539">Nucleus</keyword>
<comment type="subcellular location">
    <subcellularLocation>
        <location evidence="1">Nucleus</location>
    </subcellularLocation>
</comment>
<proteinExistence type="inferred from homology"/>
<evidence type="ECO:0000256" key="9">
    <source>
        <dbReference type="ARBA" id="ARBA00023242"/>
    </source>
</evidence>
<dbReference type="SUPFAM" id="SSF57667">
    <property type="entry name" value="beta-beta-alpha zinc fingers"/>
    <property type="match status" value="2"/>
</dbReference>
<dbReference type="InterPro" id="IPR013087">
    <property type="entry name" value="Znf_C2H2_type"/>
</dbReference>
<dbReference type="GO" id="GO:0000978">
    <property type="term" value="F:RNA polymerase II cis-regulatory region sequence-specific DNA binding"/>
    <property type="evidence" value="ECO:0007669"/>
    <property type="project" value="TreeGrafter"/>
</dbReference>
<evidence type="ECO:0000256" key="5">
    <source>
        <dbReference type="ARBA" id="ARBA00022833"/>
    </source>
</evidence>
<keyword evidence="8" id="KW-0804">Transcription</keyword>
<evidence type="ECO:0000256" key="4">
    <source>
        <dbReference type="ARBA" id="ARBA00022771"/>
    </source>
</evidence>
<keyword evidence="13" id="KW-1185">Reference proteome</keyword>
<dbReference type="FunFam" id="3.30.160.60:FF:000014">
    <property type="entry name" value="Transcription factor Sp3"/>
    <property type="match status" value="1"/>
</dbReference>
<dbReference type="InterPro" id="IPR036236">
    <property type="entry name" value="Znf_C2H2_sf"/>
</dbReference>
<feature type="region of interest" description="Disordered" evidence="11">
    <location>
        <begin position="299"/>
        <end position="335"/>
    </location>
</feature>
<accession>A0A8J1TRT0</accession>
<dbReference type="SMART" id="SM00355">
    <property type="entry name" value="ZnF_C2H2"/>
    <property type="match status" value="3"/>
</dbReference>
<keyword evidence="2" id="KW-0479">Metal-binding</keyword>
<evidence type="ECO:0000256" key="2">
    <source>
        <dbReference type="ARBA" id="ARBA00022723"/>
    </source>
</evidence>
<keyword evidence="3" id="KW-0677">Repeat</keyword>
<dbReference type="Gene3D" id="3.30.160.60">
    <property type="entry name" value="Classic Zinc Finger"/>
    <property type="match status" value="3"/>
</dbReference>
<evidence type="ECO:0000256" key="1">
    <source>
        <dbReference type="ARBA" id="ARBA00004123"/>
    </source>
</evidence>
<evidence type="ECO:0000313" key="12">
    <source>
        <dbReference type="EMBL" id="CAH1789277.1"/>
    </source>
</evidence>
<evidence type="ECO:0000256" key="6">
    <source>
        <dbReference type="ARBA" id="ARBA00023015"/>
    </source>
</evidence>
<dbReference type="PANTHER" id="PTHR23235">
    <property type="entry name" value="KRUEPPEL-LIKE TRANSCRIPTION FACTOR"/>
    <property type="match status" value="1"/>
</dbReference>
<evidence type="ECO:0000256" key="7">
    <source>
        <dbReference type="ARBA" id="ARBA00023125"/>
    </source>
</evidence>
<evidence type="ECO:0000256" key="3">
    <source>
        <dbReference type="ARBA" id="ARBA00022737"/>
    </source>
</evidence>
<evidence type="ECO:0000313" key="13">
    <source>
        <dbReference type="Proteomes" id="UP000749559"/>
    </source>
</evidence>
<protein>
    <submittedName>
        <fullName evidence="12">Uncharacterized protein</fullName>
    </submittedName>
</protein>
<dbReference type="OrthoDB" id="1405595at2759"/>
<dbReference type="EMBL" id="CAIIXF020000007">
    <property type="protein sequence ID" value="CAH1789277.1"/>
    <property type="molecule type" value="Genomic_DNA"/>
</dbReference>
<dbReference type="PANTHER" id="PTHR23235:SF120">
    <property type="entry name" value="KRUPPEL-LIKE FACTOR 15"/>
    <property type="match status" value="1"/>
</dbReference>
<comment type="similarity">
    <text evidence="10">Belongs to the Sp1 C2H2-type zinc-finger protein family.</text>
</comment>
<keyword evidence="4" id="KW-0863">Zinc-finger</keyword>
<gene>
    <name evidence="12" type="ORF">OFUS_LOCUS14665</name>
</gene>
<dbReference type="PROSITE" id="PS00028">
    <property type="entry name" value="ZINC_FINGER_C2H2_1"/>
    <property type="match status" value="3"/>
</dbReference>
<dbReference type="Pfam" id="PF00096">
    <property type="entry name" value="zf-C2H2"/>
    <property type="match status" value="2"/>
</dbReference>
<feature type="compositionally biased region" description="Low complexity" evidence="11">
    <location>
        <begin position="15"/>
        <end position="27"/>
    </location>
</feature>
<organism evidence="12 13">
    <name type="scientific">Owenia fusiformis</name>
    <name type="common">Polychaete worm</name>
    <dbReference type="NCBI Taxonomy" id="6347"/>
    <lineage>
        <taxon>Eukaryota</taxon>
        <taxon>Metazoa</taxon>
        <taxon>Spiralia</taxon>
        <taxon>Lophotrochozoa</taxon>
        <taxon>Annelida</taxon>
        <taxon>Polychaeta</taxon>
        <taxon>Sedentaria</taxon>
        <taxon>Canalipalpata</taxon>
        <taxon>Sabellida</taxon>
        <taxon>Oweniida</taxon>
        <taxon>Oweniidae</taxon>
        <taxon>Owenia</taxon>
    </lineage>
</organism>
<dbReference type="PROSITE" id="PS50157">
    <property type="entry name" value="ZINC_FINGER_C2H2_2"/>
    <property type="match status" value="3"/>
</dbReference>
<evidence type="ECO:0000256" key="10">
    <source>
        <dbReference type="ARBA" id="ARBA00038409"/>
    </source>
</evidence>
<dbReference type="Proteomes" id="UP000749559">
    <property type="component" value="Unassembled WGS sequence"/>
</dbReference>
<feature type="region of interest" description="Disordered" evidence="11">
    <location>
        <begin position="937"/>
        <end position="964"/>
    </location>
</feature>
<keyword evidence="6" id="KW-0805">Transcription regulation</keyword>
<keyword evidence="7" id="KW-0238">DNA-binding</keyword>
<evidence type="ECO:0000256" key="11">
    <source>
        <dbReference type="SAM" id="MobiDB-lite"/>
    </source>
</evidence>
<dbReference type="AlphaFoldDB" id="A0A8J1TRT0"/>
<feature type="compositionally biased region" description="Polar residues" evidence="11">
    <location>
        <begin position="713"/>
        <end position="735"/>
    </location>
</feature>
<dbReference type="GO" id="GO:0008270">
    <property type="term" value="F:zinc ion binding"/>
    <property type="evidence" value="ECO:0007669"/>
    <property type="project" value="UniProtKB-KW"/>
</dbReference>
<dbReference type="GO" id="GO:0005634">
    <property type="term" value="C:nucleus"/>
    <property type="evidence" value="ECO:0007669"/>
    <property type="project" value="UniProtKB-SubCell"/>
</dbReference>
<reference evidence="12" key="1">
    <citation type="submission" date="2022-03" db="EMBL/GenBank/DDBJ databases">
        <authorList>
            <person name="Martin C."/>
        </authorList>
    </citation>
    <scope>NUCLEOTIDE SEQUENCE</scope>
</reference>
<comment type="caution">
    <text evidence="12">The sequence shown here is derived from an EMBL/GenBank/DDBJ whole genome shotgun (WGS) entry which is preliminary data.</text>
</comment>
<feature type="compositionally biased region" description="Polar residues" evidence="11">
    <location>
        <begin position="940"/>
        <end position="964"/>
    </location>
</feature>
<dbReference type="FunFam" id="3.30.160.60:FF:000026">
    <property type="entry name" value="Transcription factor Sp3"/>
    <property type="match status" value="1"/>
</dbReference>
<feature type="region of interest" description="Disordered" evidence="11">
    <location>
        <begin position="434"/>
        <end position="469"/>
    </location>
</feature>
<feature type="region of interest" description="Disordered" evidence="11">
    <location>
        <begin position="755"/>
        <end position="795"/>
    </location>
</feature>
<feature type="region of interest" description="Disordered" evidence="11">
    <location>
        <begin position="702"/>
        <end position="735"/>
    </location>
</feature>
<evidence type="ECO:0000256" key="8">
    <source>
        <dbReference type="ARBA" id="ARBA00023163"/>
    </source>
</evidence>
<dbReference type="GO" id="GO:0000981">
    <property type="term" value="F:DNA-binding transcription factor activity, RNA polymerase II-specific"/>
    <property type="evidence" value="ECO:0007669"/>
    <property type="project" value="TreeGrafter"/>
</dbReference>
<feature type="region of interest" description="Disordered" evidence="11">
    <location>
        <begin position="1"/>
        <end position="27"/>
    </location>
</feature>
<keyword evidence="5" id="KW-0862">Zinc</keyword>
<sequence>MPGSGGKTLKKEYLDPSTTSQDSQPSPLALLAATCSKIGDPQRDKTAAAQPQQQIRYVQQHQYVQTSTGEFQLQQQMVPVAQVSEPTKNQSQAAQPCAQQIPQSAQIIQSSQLVNPFNFLPQQAVQTVKLDNGIEAIVIPQTPTPMMTPTTPQVLTSPSQQPMGAQAQLVQTPQGLVIAPSAQIGQAGQIIQNVPNVQGIQMMGVQQGLQGNMIALAQNPQNFMQTLQMMPQQVQQMVSIQIPVSTANGQTILQSAQIPLSALQPQTPMTPMQGGFQGLIPQVAQQVVQLTPQPQQVVQASTEITQPSTTQSCTTQSSPPNESTTTGSTTPPLQTIQQQPYPLQLFASPTGAKPGQLVISSLATQLAQLPGTPINIQGSQLGSQGFTNINQVQTPGKPSTAVTQSATSVVGTLPQSIVSSSVNSSVSQQLTQQSSQVAPQVTQTAKSKGNLGQLQTRQQTSVTQGQKTNVVQEQQENVGQGQQANVGQGQQVNVGQGQHVNVSQGHQANVVQGQQSNIIQGQQANVGQGQQVNVVQGQQGNVVQGQQGNAVQGQQGNVVQGQQVSTVQGQQPGIVQGQQQVTIVQGPQGQQIIQQAVTPAQIQPGTPNQFNFNHNMLAQNPLMQAIGGQSFAQFQPMSPFIQPINISQNGKIQTVQQISYPNIQNQVSGLQGIQSIPGTPQPTHFINTNGQIVSLPVAATPGTPATAAVPQWSPGSQGNVKSTVVTTPQTPQSAAWPSSTQQVSMQYGQQEIQLQQLQQDPNDPTKWTIVTNPKSPDDTADQSEPPETPSQVISADITPGRRLRRVACTCPNCRDPDGNYINKENKKKQHICHIQGCNKLYGKTSHLRAHLRWHSGERPFVCSWLFCAKRFTRSDELQRHRRTHTGEKRFECPQCNKKFMRSDHLSKHVKTHRSTSEGAYDTSVALKEEAMTLGLVADVPSTSNDETSDGTTNQKTEEIQSMTY</sequence>
<name>A0A8J1TRT0_OWEFU</name>